<evidence type="ECO:0000256" key="2">
    <source>
        <dbReference type="ARBA" id="ARBA00022525"/>
    </source>
</evidence>
<dbReference type="Proteomes" id="UP001221898">
    <property type="component" value="Unassembled WGS sequence"/>
</dbReference>
<evidence type="ECO:0000256" key="4">
    <source>
        <dbReference type="ARBA" id="ARBA00023157"/>
    </source>
</evidence>
<dbReference type="InterPro" id="IPR003599">
    <property type="entry name" value="Ig_sub"/>
</dbReference>
<feature type="chain" id="PRO_5042135346" evidence="6">
    <location>
        <begin position="21"/>
        <end position="300"/>
    </location>
</feature>
<sequence>MTWGRIILALIVLSVRNGDGFPNNKLEDAEEDVEPADFDDMVEDETEGRNGTLCDQCSQELCPEAVGCRAGVVLDRCRCCPECGNLEGQPCDLDPTANTFYGLCGSDLQCQIDISDLGLGEVPEPQCMCKVQEAVCGSDGRTYMNMCQFKATAYSTAGLTVKGNGPCQTVPLIKVPPHNLVNVTGSTVAFLCEVFAFPMALIEWRKDGNDAILPGDDPHISVQSRGGPLKYELSSWLQIEGLASEDAGTYRCVAHNALGNIAASAVVGVLGPDEMSAYLSENMTEMLEYDQPREYDEDYY</sequence>
<dbReference type="PROSITE" id="PS51323">
    <property type="entry name" value="IGFBP_N_2"/>
    <property type="match status" value="1"/>
</dbReference>
<dbReference type="SMART" id="SM00408">
    <property type="entry name" value="IGc2"/>
    <property type="match status" value="1"/>
</dbReference>
<gene>
    <name evidence="10" type="ORF">AAFF_G00389620</name>
</gene>
<evidence type="ECO:0000256" key="1">
    <source>
        <dbReference type="ARBA" id="ARBA00004613"/>
    </source>
</evidence>
<dbReference type="SUPFAM" id="SSF57184">
    <property type="entry name" value="Growth factor receptor domain"/>
    <property type="match status" value="1"/>
</dbReference>
<dbReference type="PROSITE" id="PS51465">
    <property type="entry name" value="KAZAL_2"/>
    <property type="match status" value="1"/>
</dbReference>
<feature type="signal peptide" evidence="6">
    <location>
        <begin position="1"/>
        <end position="20"/>
    </location>
</feature>
<dbReference type="Gene3D" id="4.10.40.20">
    <property type="match status" value="1"/>
</dbReference>
<dbReference type="InterPro" id="IPR009030">
    <property type="entry name" value="Growth_fac_rcpt_cys_sf"/>
</dbReference>
<dbReference type="Pfam" id="PF00219">
    <property type="entry name" value="IGFBP"/>
    <property type="match status" value="1"/>
</dbReference>
<dbReference type="SUPFAM" id="SSF100895">
    <property type="entry name" value="Kazal-type serine protease inhibitors"/>
    <property type="match status" value="1"/>
</dbReference>
<dbReference type="Pfam" id="PF07648">
    <property type="entry name" value="Kazal_2"/>
    <property type="match status" value="1"/>
</dbReference>
<dbReference type="PANTHER" id="PTHR14186">
    <property type="entry name" value="INSULIN-LIKE GROWTH FACTOR BINDING PROTEIN-RELATED"/>
    <property type="match status" value="1"/>
</dbReference>
<dbReference type="InterPro" id="IPR013783">
    <property type="entry name" value="Ig-like_fold"/>
</dbReference>
<dbReference type="SMART" id="SM00409">
    <property type="entry name" value="IG"/>
    <property type="match status" value="1"/>
</dbReference>
<evidence type="ECO:0000256" key="3">
    <source>
        <dbReference type="ARBA" id="ARBA00022729"/>
    </source>
</evidence>
<dbReference type="InterPro" id="IPR002350">
    <property type="entry name" value="Kazal_dom"/>
</dbReference>
<dbReference type="GO" id="GO:0005520">
    <property type="term" value="F:insulin-like growth factor binding"/>
    <property type="evidence" value="ECO:0007669"/>
    <property type="project" value="InterPro"/>
</dbReference>
<feature type="domain" description="Kazal-like" evidence="9">
    <location>
        <begin position="121"/>
        <end position="169"/>
    </location>
</feature>
<dbReference type="SUPFAM" id="SSF48726">
    <property type="entry name" value="Immunoglobulin"/>
    <property type="match status" value="1"/>
</dbReference>
<dbReference type="GO" id="GO:0009966">
    <property type="term" value="P:regulation of signal transduction"/>
    <property type="evidence" value="ECO:0007669"/>
    <property type="project" value="TreeGrafter"/>
</dbReference>
<evidence type="ECO:0000259" key="9">
    <source>
        <dbReference type="PROSITE" id="PS51465"/>
    </source>
</evidence>
<evidence type="ECO:0000256" key="5">
    <source>
        <dbReference type="ARBA" id="ARBA00023319"/>
    </source>
</evidence>
<organism evidence="10 11">
    <name type="scientific">Aldrovandia affinis</name>
    <dbReference type="NCBI Taxonomy" id="143900"/>
    <lineage>
        <taxon>Eukaryota</taxon>
        <taxon>Metazoa</taxon>
        <taxon>Chordata</taxon>
        <taxon>Craniata</taxon>
        <taxon>Vertebrata</taxon>
        <taxon>Euteleostomi</taxon>
        <taxon>Actinopterygii</taxon>
        <taxon>Neopterygii</taxon>
        <taxon>Teleostei</taxon>
        <taxon>Notacanthiformes</taxon>
        <taxon>Halosauridae</taxon>
        <taxon>Aldrovandia</taxon>
    </lineage>
</organism>
<dbReference type="GO" id="GO:0001558">
    <property type="term" value="P:regulation of cell growth"/>
    <property type="evidence" value="ECO:0007669"/>
    <property type="project" value="InterPro"/>
</dbReference>
<keyword evidence="2" id="KW-0964">Secreted</keyword>
<dbReference type="InterPro" id="IPR011390">
    <property type="entry name" value="IGFBP_rP_mac25"/>
</dbReference>
<evidence type="ECO:0000313" key="11">
    <source>
        <dbReference type="Proteomes" id="UP001221898"/>
    </source>
</evidence>
<evidence type="ECO:0000256" key="6">
    <source>
        <dbReference type="SAM" id="SignalP"/>
    </source>
</evidence>
<accession>A0AAD7SEH1</accession>
<dbReference type="InterPro" id="IPR000867">
    <property type="entry name" value="IGFBP-like"/>
</dbReference>
<dbReference type="GO" id="GO:0005615">
    <property type="term" value="C:extracellular space"/>
    <property type="evidence" value="ECO:0007669"/>
    <property type="project" value="TreeGrafter"/>
</dbReference>
<evidence type="ECO:0000313" key="10">
    <source>
        <dbReference type="EMBL" id="KAJ8401005.1"/>
    </source>
</evidence>
<keyword evidence="4" id="KW-1015">Disulfide bond</keyword>
<feature type="domain" description="IGFBP N-terminal" evidence="8">
    <location>
        <begin position="50"/>
        <end position="130"/>
    </location>
</feature>
<dbReference type="EMBL" id="JAINUG010000073">
    <property type="protein sequence ID" value="KAJ8401005.1"/>
    <property type="molecule type" value="Genomic_DNA"/>
</dbReference>
<evidence type="ECO:0000259" key="7">
    <source>
        <dbReference type="PROSITE" id="PS50835"/>
    </source>
</evidence>
<feature type="domain" description="Ig-like" evidence="7">
    <location>
        <begin position="171"/>
        <end position="268"/>
    </location>
</feature>
<dbReference type="InterPro" id="IPR036058">
    <property type="entry name" value="Kazal_dom_sf"/>
</dbReference>
<keyword evidence="3 6" id="KW-0732">Signal</keyword>
<proteinExistence type="predicted"/>
<dbReference type="PANTHER" id="PTHR14186:SF25">
    <property type="entry name" value="KAZAL-TYPE SERINE PEPTIDASE INHIBITOR DOMAIN 3"/>
    <property type="match status" value="1"/>
</dbReference>
<dbReference type="SMART" id="SM00280">
    <property type="entry name" value="KAZAL"/>
    <property type="match status" value="1"/>
</dbReference>
<dbReference type="InterPro" id="IPR036179">
    <property type="entry name" value="Ig-like_dom_sf"/>
</dbReference>
<name>A0AAD7SEH1_9TELE</name>
<dbReference type="InterPro" id="IPR007110">
    <property type="entry name" value="Ig-like_dom"/>
</dbReference>
<dbReference type="PROSITE" id="PS50835">
    <property type="entry name" value="IG_LIKE"/>
    <property type="match status" value="1"/>
</dbReference>
<comment type="caution">
    <text evidence="10">The sequence shown here is derived from an EMBL/GenBank/DDBJ whole genome shotgun (WGS) entry which is preliminary data.</text>
</comment>
<protein>
    <submittedName>
        <fullName evidence="10">Uncharacterized protein</fullName>
    </submittedName>
</protein>
<keyword evidence="11" id="KW-1185">Reference proteome</keyword>
<comment type="subcellular location">
    <subcellularLocation>
        <location evidence="1">Secreted</location>
    </subcellularLocation>
</comment>
<keyword evidence="5" id="KW-0393">Immunoglobulin domain</keyword>
<dbReference type="CDD" id="cd00104">
    <property type="entry name" value="KAZAL_FS"/>
    <property type="match status" value="1"/>
</dbReference>
<dbReference type="InterPro" id="IPR003598">
    <property type="entry name" value="Ig_sub2"/>
</dbReference>
<dbReference type="Gene3D" id="2.60.40.10">
    <property type="entry name" value="Immunoglobulins"/>
    <property type="match status" value="1"/>
</dbReference>
<reference evidence="10" key="1">
    <citation type="journal article" date="2023" name="Science">
        <title>Genome structures resolve the early diversification of teleost fishes.</title>
        <authorList>
            <person name="Parey E."/>
            <person name="Louis A."/>
            <person name="Montfort J."/>
            <person name="Bouchez O."/>
            <person name="Roques C."/>
            <person name="Iampietro C."/>
            <person name="Lluch J."/>
            <person name="Castinel A."/>
            <person name="Donnadieu C."/>
            <person name="Desvignes T."/>
            <person name="Floi Bucao C."/>
            <person name="Jouanno E."/>
            <person name="Wen M."/>
            <person name="Mejri S."/>
            <person name="Dirks R."/>
            <person name="Jansen H."/>
            <person name="Henkel C."/>
            <person name="Chen W.J."/>
            <person name="Zahm M."/>
            <person name="Cabau C."/>
            <person name="Klopp C."/>
            <person name="Thompson A.W."/>
            <person name="Robinson-Rechavi M."/>
            <person name="Braasch I."/>
            <person name="Lecointre G."/>
            <person name="Bobe J."/>
            <person name="Postlethwait J.H."/>
            <person name="Berthelot C."/>
            <person name="Roest Crollius H."/>
            <person name="Guiguen Y."/>
        </authorList>
    </citation>
    <scope>NUCLEOTIDE SEQUENCE</scope>
    <source>
        <strain evidence="10">NC1722</strain>
    </source>
</reference>
<dbReference type="AlphaFoldDB" id="A0AAD7SEH1"/>
<dbReference type="Pfam" id="PF13927">
    <property type="entry name" value="Ig_3"/>
    <property type="match status" value="1"/>
</dbReference>
<evidence type="ECO:0000259" key="8">
    <source>
        <dbReference type="PROSITE" id="PS51323"/>
    </source>
</evidence>